<feature type="transmembrane region" description="Helical" evidence="1">
    <location>
        <begin position="185"/>
        <end position="208"/>
    </location>
</feature>
<dbReference type="InterPro" id="IPR025238">
    <property type="entry name" value="DUF4184"/>
</dbReference>
<dbReference type="Pfam" id="PF13803">
    <property type="entry name" value="DUF4184"/>
    <property type="match status" value="1"/>
</dbReference>
<evidence type="ECO:0000256" key="1">
    <source>
        <dbReference type="SAM" id="Phobius"/>
    </source>
</evidence>
<evidence type="ECO:0000313" key="2">
    <source>
        <dbReference type="EMBL" id="MQY05769.1"/>
    </source>
</evidence>
<dbReference type="RefSeq" id="WP_153534015.1">
    <property type="nucleotide sequence ID" value="NZ_WEGH01000002.1"/>
</dbReference>
<reference evidence="2 3" key="1">
    <citation type="submission" date="2019-10" db="EMBL/GenBank/DDBJ databases">
        <title>Actinomadura rubteroloni sp. nov. and Actinomadura macrotermitis sp. nov., isolated from the gut of fungus growing-termite Macrotermes natalensis.</title>
        <authorList>
            <person name="Benndorf R."/>
            <person name="Martin K."/>
            <person name="Kuefner M."/>
            <person name="De Beer W."/>
            <person name="Kaster A.-K."/>
            <person name="Vollmers J."/>
            <person name="Poulsen M."/>
            <person name="Beemelmanns C."/>
        </authorList>
    </citation>
    <scope>NUCLEOTIDE SEQUENCE [LARGE SCALE GENOMIC DNA]</scope>
    <source>
        <strain evidence="2 3">RB68</strain>
    </source>
</reference>
<protein>
    <recommendedName>
        <fullName evidence="4">DUF4184 family protein</fullName>
    </recommendedName>
</protein>
<evidence type="ECO:0000313" key="3">
    <source>
        <dbReference type="Proteomes" id="UP000487268"/>
    </source>
</evidence>
<name>A0A7K0BX76_9ACTN</name>
<sequence length="255" mass="26780">MPFTLSHPAAVIPLARGRLVPSALVVGSVVPDVPYFFGLGGLRGATHVPWGMVTVDLGLGLGLFAAFHLLWKRPLLALTPAWAHARLAGPAAGFRRPMLPWVVPSILVGTGTHLFWDAFTHQRHSFAGALPWLVTTSWGGLALNRWLQYASGVIGAVVVVGWLVRWARSAPAVAVPSGRLPGRAAWAVAGWLTAATGAGVLLGAITLINQQDVPRTFHMTLASAVEGGIAAFALALSMYGLAWTALSPAGERSGR</sequence>
<organism evidence="2 3">
    <name type="scientific">Actinomadura macrotermitis</name>
    <dbReference type="NCBI Taxonomy" id="2585200"/>
    <lineage>
        <taxon>Bacteria</taxon>
        <taxon>Bacillati</taxon>
        <taxon>Actinomycetota</taxon>
        <taxon>Actinomycetes</taxon>
        <taxon>Streptosporangiales</taxon>
        <taxon>Thermomonosporaceae</taxon>
        <taxon>Actinomadura</taxon>
    </lineage>
</organism>
<dbReference type="AlphaFoldDB" id="A0A7K0BX76"/>
<dbReference type="EMBL" id="WEGH01000002">
    <property type="protein sequence ID" value="MQY05769.1"/>
    <property type="molecule type" value="Genomic_DNA"/>
</dbReference>
<dbReference type="OrthoDB" id="8481923at2"/>
<keyword evidence="1" id="KW-0472">Membrane</keyword>
<comment type="caution">
    <text evidence="2">The sequence shown here is derived from an EMBL/GenBank/DDBJ whole genome shotgun (WGS) entry which is preliminary data.</text>
</comment>
<proteinExistence type="predicted"/>
<keyword evidence="1" id="KW-0812">Transmembrane</keyword>
<feature type="transmembrane region" description="Helical" evidence="1">
    <location>
        <begin position="146"/>
        <end position="164"/>
    </location>
</feature>
<accession>A0A7K0BX76</accession>
<evidence type="ECO:0008006" key="4">
    <source>
        <dbReference type="Google" id="ProtNLM"/>
    </source>
</evidence>
<keyword evidence="3" id="KW-1185">Reference proteome</keyword>
<feature type="transmembrane region" description="Helical" evidence="1">
    <location>
        <begin position="51"/>
        <end position="71"/>
    </location>
</feature>
<gene>
    <name evidence="2" type="ORF">ACRB68_38460</name>
</gene>
<keyword evidence="1" id="KW-1133">Transmembrane helix</keyword>
<dbReference type="Proteomes" id="UP000487268">
    <property type="component" value="Unassembled WGS sequence"/>
</dbReference>
<feature type="transmembrane region" description="Helical" evidence="1">
    <location>
        <begin position="228"/>
        <end position="246"/>
    </location>
</feature>